<evidence type="ECO:0000313" key="2">
    <source>
        <dbReference type="EMBL" id="RKP31168.1"/>
    </source>
</evidence>
<dbReference type="EMBL" id="ML004445">
    <property type="protein sequence ID" value="RKP31168.1"/>
    <property type="molecule type" value="Genomic_DNA"/>
</dbReference>
<accession>A0A4P9ZEE6</accession>
<protein>
    <submittedName>
        <fullName evidence="2">Uncharacterized protein</fullName>
    </submittedName>
</protein>
<feature type="region of interest" description="Disordered" evidence="1">
    <location>
        <begin position="277"/>
        <end position="304"/>
    </location>
</feature>
<evidence type="ECO:0000313" key="3">
    <source>
        <dbReference type="Proteomes" id="UP000268321"/>
    </source>
</evidence>
<proteinExistence type="predicted"/>
<evidence type="ECO:0000256" key="1">
    <source>
        <dbReference type="SAM" id="MobiDB-lite"/>
    </source>
</evidence>
<name>A0A4P9ZEE6_9ASCO</name>
<dbReference type="AlphaFoldDB" id="A0A4P9ZEE6"/>
<dbReference type="Proteomes" id="UP000268321">
    <property type="component" value="Unassembled WGS sequence"/>
</dbReference>
<gene>
    <name evidence="2" type="ORF">METBISCDRAFT_22600</name>
</gene>
<reference evidence="3" key="1">
    <citation type="journal article" date="2018" name="Nat. Microbiol.">
        <title>Leveraging single-cell genomics to expand the fungal tree of life.</title>
        <authorList>
            <person name="Ahrendt S.R."/>
            <person name="Quandt C.A."/>
            <person name="Ciobanu D."/>
            <person name="Clum A."/>
            <person name="Salamov A."/>
            <person name="Andreopoulos B."/>
            <person name="Cheng J.F."/>
            <person name="Woyke T."/>
            <person name="Pelin A."/>
            <person name="Henrissat B."/>
            <person name="Reynolds N.K."/>
            <person name="Benny G.L."/>
            <person name="Smith M.E."/>
            <person name="James T.Y."/>
            <person name="Grigoriev I.V."/>
        </authorList>
    </citation>
    <scope>NUCLEOTIDE SEQUENCE [LARGE SCALE GENOMIC DNA]</scope>
    <source>
        <strain evidence="3">Baker2002</strain>
    </source>
</reference>
<sequence length="408" mass="44597">MASASSPAIRSLIRFCAVVNELAALSFTKKPIKNTHMLSTISSFIAHVVPSATLPPQKLSLNTATHYTYRPKLPQPFTDRPSNSVRLLQFLADIGGGQHQTTPSGVLVAENGSTQRYAALDLPESRFPPPETRLAARKFERCSGRRKTAHASAALRRHRQPPPHDFRLARHGHRWPAIKQIYHMKKHMCLPAVLRPASSDNVHGAFSMGTPDDLQDQELRTESTHEHWKPKNFSDHCLRCFGEFGGFFLPQQLGAITAASAACSSAKTASTTTISSPVVETPLAGSNSGAESPSTSQGSTTSATHQTSVLFDENVDGVTLDAKARFVVPVFRSLPSDGVCALQRKHKVSKFSNLRSDISENITTGYVFMENPSLNSSSDSESIQLSLTRTAATKRRLLVEKFIPADWT</sequence>
<organism evidence="2 3">
    <name type="scientific">Metschnikowia bicuspidata</name>
    <dbReference type="NCBI Taxonomy" id="27322"/>
    <lineage>
        <taxon>Eukaryota</taxon>
        <taxon>Fungi</taxon>
        <taxon>Dikarya</taxon>
        <taxon>Ascomycota</taxon>
        <taxon>Saccharomycotina</taxon>
        <taxon>Pichiomycetes</taxon>
        <taxon>Metschnikowiaceae</taxon>
        <taxon>Metschnikowia</taxon>
    </lineage>
</organism>
<feature type="compositionally biased region" description="Polar residues" evidence="1">
    <location>
        <begin position="284"/>
        <end position="304"/>
    </location>
</feature>
<dbReference type="OrthoDB" id="5352132at2759"/>
<keyword evidence="3" id="KW-1185">Reference proteome</keyword>